<dbReference type="AlphaFoldDB" id="A0A8T1TXQ3"/>
<dbReference type="OrthoDB" id="14911at2759"/>
<dbReference type="GO" id="GO:0005886">
    <property type="term" value="C:plasma membrane"/>
    <property type="evidence" value="ECO:0007669"/>
    <property type="project" value="TreeGrafter"/>
</dbReference>
<evidence type="ECO:0000313" key="11">
    <source>
        <dbReference type="Proteomes" id="UP000688947"/>
    </source>
</evidence>
<feature type="region of interest" description="Disordered" evidence="7">
    <location>
        <begin position="29"/>
        <end position="54"/>
    </location>
</feature>
<dbReference type="InterPro" id="IPR025202">
    <property type="entry name" value="PLD-like_dom"/>
</dbReference>
<dbReference type="PANTHER" id="PTHR18896:SF76">
    <property type="entry name" value="PHOSPHOLIPASE"/>
    <property type="match status" value="1"/>
</dbReference>
<sequence>MRIREEKILMEDPTDEDYCCVDTNSENEIRSKVSSADATRLDDEDAAGSTQTPENISAEKLRLKLMAQLFVSADRRGDHSSLANMLAKTMNTHMVIAKLTIMFLCSLALAPSLSAAWSFWSIFGGDGDSDSGSGNSTVDKSDGSDVKMQQPLLKATDWFLTEKEITASRGGSARSDMTTYSTGNSVTTFTVTKEFFDSVYDDLTTTKENDRVMLASWNTDLVPFKPDVDPTGAKSNFDVVFGGVVKRGGDVKILGWANKFLFFQDVKVRNKINKLPKSGINDGNALFIFDDRLPYGMSSQHQKALVIAAGSSTGKDDHPVAYVGGIDLSNDRWDTIYHNVSAIRKASGVHFRQNGWVDSSMRIHGPAAKDVANNFLARWNSPYLPTQSLGDDLVDFENPQYSYLPPLDYASSNTTSKLGNQNVQIVRTFSCLYKHWEFAPNGENSLFHARIKAIRNAKNFIYIEDQYFILVPELLDALMEVLPGLQRLIVIAQSPELITKSAGYEKYMYQNVQSIKEKFPNKFKIYSMKPKLDVYVHSKLVVVDDVYLSDGSANWNRRSMTSDPELDANVVDSDIVNTPDGIKVGKVIRDFRVRKFQEMTGRSYKKINAMKFLDAADLYDTAAAEASSLIEKFEVDKEWYYNLYGDAIQRRVDPQDTCDGISYNPS</sequence>
<evidence type="ECO:0000259" key="9">
    <source>
        <dbReference type="PROSITE" id="PS50035"/>
    </source>
</evidence>
<keyword evidence="5" id="KW-0442">Lipid degradation</keyword>
<keyword evidence="6" id="KW-0443">Lipid metabolism</keyword>
<dbReference type="PANTHER" id="PTHR18896">
    <property type="entry name" value="PHOSPHOLIPASE D"/>
    <property type="match status" value="1"/>
</dbReference>
<dbReference type="SMART" id="SM00155">
    <property type="entry name" value="PLDc"/>
    <property type="match status" value="2"/>
</dbReference>
<evidence type="ECO:0000256" key="7">
    <source>
        <dbReference type="SAM" id="MobiDB-lite"/>
    </source>
</evidence>
<evidence type="ECO:0000256" key="1">
    <source>
        <dbReference type="ARBA" id="ARBA00000798"/>
    </source>
</evidence>
<gene>
    <name evidence="10" type="ORF">JG687_00014792</name>
</gene>
<evidence type="ECO:0000313" key="10">
    <source>
        <dbReference type="EMBL" id="KAG6949550.1"/>
    </source>
</evidence>
<dbReference type="InterPro" id="IPR001736">
    <property type="entry name" value="PLipase_D/transphosphatidylase"/>
</dbReference>
<evidence type="ECO:0000256" key="6">
    <source>
        <dbReference type="ARBA" id="ARBA00023098"/>
    </source>
</evidence>
<keyword evidence="4" id="KW-0378">Hydrolase</keyword>
<reference evidence="10" key="1">
    <citation type="submission" date="2021-01" db="EMBL/GenBank/DDBJ databases">
        <title>Phytophthora aleatoria, a newly-described species from Pinus radiata is distinct from Phytophthora cactorum isolates based on comparative genomics.</title>
        <authorList>
            <person name="Mcdougal R."/>
            <person name="Panda P."/>
            <person name="Williams N."/>
            <person name="Studholme D.J."/>
        </authorList>
    </citation>
    <scope>NUCLEOTIDE SEQUENCE</scope>
    <source>
        <strain evidence="10">NZFS 3830</strain>
    </source>
</reference>
<keyword evidence="8" id="KW-0472">Membrane</keyword>
<proteinExistence type="predicted"/>
<evidence type="ECO:0000256" key="4">
    <source>
        <dbReference type="ARBA" id="ARBA00022801"/>
    </source>
</evidence>
<dbReference type="GO" id="GO:0009395">
    <property type="term" value="P:phospholipid catabolic process"/>
    <property type="evidence" value="ECO:0007669"/>
    <property type="project" value="TreeGrafter"/>
</dbReference>
<keyword evidence="3" id="KW-0677">Repeat</keyword>
<keyword evidence="8" id="KW-0812">Transmembrane</keyword>
<feature type="domain" description="PLD phosphodiesterase" evidence="9">
    <location>
        <begin position="532"/>
        <end position="559"/>
    </location>
</feature>
<dbReference type="GO" id="GO:0004630">
    <property type="term" value="F:phospholipase D activity"/>
    <property type="evidence" value="ECO:0007669"/>
    <property type="project" value="UniProtKB-EC"/>
</dbReference>
<dbReference type="VEuPathDB" id="FungiDB:PC110_g4215"/>
<dbReference type="InterPro" id="IPR015679">
    <property type="entry name" value="PLipase_D_fam"/>
</dbReference>
<evidence type="ECO:0000256" key="5">
    <source>
        <dbReference type="ARBA" id="ARBA00022963"/>
    </source>
</evidence>
<dbReference type="PROSITE" id="PS50035">
    <property type="entry name" value="PLD"/>
    <property type="match status" value="1"/>
</dbReference>
<evidence type="ECO:0000256" key="3">
    <source>
        <dbReference type="ARBA" id="ARBA00022737"/>
    </source>
</evidence>
<protein>
    <recommendedName>
        <fullName evidence="2">phospholipase D</fullName>
        <ecNumber evidence="2">3.1.4.4</ecNumber>
    </recommendedName>
</protein>
<dbReference type="EC" id="3.1.4.4" evidence="2"/>
<dbReference type="VEuPathDB" id="FungiDB:PC110_g9388"/>
<dbReference type="CDD" id="cd09105">
    <property type="entry name" value="PLDc_vPLD1_2_like_2"/>
    <property type="match status" value="1"/>
</dbReference>
<comment type="catalytic activity">
    <reaction evidence="1">
        <text>a 1,2-diacyl-sn-glycero-3-phosphocholine + H2O = a 1,2-diacyl-sn-glycero-3-phosphate + choline + H(+)</text>
        <dbReference type="Rhea" id="RHEA:14445"/>
        <dbReference type="ChEBI" id="CHEBI:15354"/>
        <dbReference type="ChEBI" id="CHEBI:15377"/>
        <dbReference type="ChEBI" id="CHEBI:15378"/>
        <dbReference type="ChEBI" id="CHEBI:57643"/>
        <dbReference type="ChEBI" id="CHEBI:58608"/>
        <dbReference type="EC" id="3.1.4.4"/>
    </reaction>
</comment>
<evidence type="ECO:0000256" key="2">
    <source>
        <dbReference type="ARBA" id="ARBA00012027"/>
    </source>
</evidence>
<feature type="transmembrane region" description="Helical" evidence="8">
    <location>
        <begin position="95"/>
        <end position="120"/>
    </location>
</feature>
<keyword evidence="8" id="KW-1133">Transmembrane helix</keyword>
<organism evidence="10 11">
    <name type="scientific">Phytophthora cactorum</name>
    <dbReference type="NCBI Taxonomy" id="29920"/>
    <lineage>
        <taxon>Eukaryota</taxon>
        <taxon>Sar</taxon>
        <taxon>Stramenopiles</taxon>
        <taxon>Oomycota</taxon>
        <taxon>Peronosporomycetes</taxon>
        <taxon>Peronosporales</taxon>
        <taxon>Peronosporaceae</taxon>
        <taxon>Phytophthora</taxon>
    </lineage>
</organism>
<dbReference type="EMBL" id="JAENGZ010001236">
    <property type="protein sequence ID" value="KAG6949550.1"/>
    <property type="molecule type" value="Genomic_DNA"/>
</dbReference>
<evidence type="ECO:0000256" key="8">
    <source>
        <dbReference type="SAM" id="Phobius"/>
    </source>
</evidence>
<dbReference type="Proteomes" id="UP000688947">
    <property type="component" value="Unassembled WGS sequence"/>
</dbReference>
<name>A0A8T1TXQ3_9STRA</name>
<comment type="caution">
    <text evidence="10">The sequence shown here is derived from an EMBL/GenBank/DDBJ whole genome shotgun (WGS) entry which is preliminary data.</text>
</comment>
<accession>A0A8T1TXQ3</accession>
<dbReference type="Pfam" id="PF13091">
    <property type="entry name" value="PLDc_2"/>
    <property type="match status" value="1"/>
</dbReference>